<keyword evidence="1" id="KW-0677">Repeat</keyword>
<gene>
    <name evidence="4" type="ORF">D5F01_LYC09690</name>
</gene>
<evidence type="ECO:0000313" key="4">
    <source>
        <dbReference type="EMBL" id="KAE8292323.1"/>
    </source>
</evidence>
<evidence type="ECO:0000256" key="1">
    <source>
        <dbReference type="ARBA" id="ARBA00022737"/>
    </source>
</evidence>
<evidence type="ECO:0000256" key="2">
    <source>
        <dbReference type="ARBA" id="ARBA00022803"/>
    </source>
</evidence>
<dbReference type="GO" id="GO:0006401">
    <property type="term" value="P:RNA catabolic process"/>
    <property type="evidence" value="ECO:0007669"/>
    <property type="project" value="InterPro"/>
</dbReference>
<name>A0A6G0IM02_LARCR</name>
<organism evidence="4 5">
    <name type="scientific">Larimichthys crocea</name>
    <name type="common">Large yellow croaker</name>
    <name type="synonym">Pseudosciaena crocea</name>
    <dbReference type="NCBI Taxonomy" id="215358"/>
    <lineage>
        <taxon>Eukaryota</taxon>
        <taxon>Metazoa</taxon>
        <taxon>Chordata</taxon>
        <taxon>Craniata</taxon>
        <taxon>Vertebrata</taxon>
        <taxon>Euteleostomi</taxon>
        <taxon>Actinopterygii</taxon>
        <taxon>Neopterygii</taxon>
        <taxon>Teleostei</taxon>
        <taxon>Neoteleostei</taxon>
        <taxon>Acanthomorphata</taxon>
        <taxon>Eupercaria</taxon>
        <taxon>Sciaenidae</taxon>
        <taxon>Larimichthys</taxon>
    </lineage>
</organism>
<protein>
    <submittedName>
        <fullName evidence="4">Tetratricopeptide repeat protein 37</fullName>
    </submittedName>
</protein>
<dbReference type="GO" id="GO:0055087">
    <property type="term" value="C:Ski complex"/>
    <property type="evidence" value="ECO:0007669"/>
    <property type="project" value="InterPro"/>
</dbReference>
<reference evidence="4 5" key="1">
    <citation type="submission" date="2019-07" db="EMBL/GenBank/DDBJ databases">
        <title>Chromosome genome assembly for large yellow croaker.</title>
        <authorList>
            <person name="Xiao S."/>
        </authorList>
    </citation>
    <scope>NUCLEOTIDE SEQUENCE [LARGE SCALE GENOMIC DNA]</scope>
    <source>
        <strain evidence="4">JMULYC20181020</strain>
        <tissue evidence="4">Muscle</tissue>
    </source>
</reference>
<dbReference type="SUPFAM" id="SSF48371">
    <property type="entry name" value="ARM repeat"/>
    <property type="match status" value="1"/>
</dbReference>
<dbReference type="FunFam" id="1.25.40.10:FF:000546">
    <property type="entry name" value="Tetratricopeptide repeat domain 37"/>
    <property type="match status" value="1"/>
</dbReference>
<evidence type="ECO:0000313" key="5">
    <source>
        <dbReference type="Proteomes" id="UP000424527"/>
    </source>
</evidence>
<dbReference type="Pfam" id="PF13432">
    <property type="entry name" value="TPR_16"/>
    <property type="match status" value="2"/>
</dbReference>
<dbReference type="InterPro" id="IPR011990">
    <property type="entry name" value="TPR-like_helical_dom_sf"/>
</dbReference>
<dbReference type="PANTHER" id="PTHR15704">
    <property type="entry name" value="SUPERKILLER 3 PROTEIN-RELATED"/>
    <property type="match status" value="1"/>
</dbReference>
<dbReference type="EMBL" id="REGW02000009">
    <property type="protein sequence ID" value="KAE8292323.1"/>
    <property type="molecule type" value="Genomic_DNA"/>
</dbReference>
<dbReference type="Proteomes" id="UP000424527">
    <property type="component" value="Unassembled WGS sequence"/>
</dbReference>
<accession>A0A6G0IM02</accession>
<keyword evidence="2 3" id="KW-0802">TPR repeat</keyword>
<dbReference type="InterPro" id="IPR019734">
    <property type="entry name" value="TPR_rpt"/>
</dbReference>
<dbReference type="SUPFAM" id="SSF48452">
    <property type="entry name" value="TPR-like"/>
    <property type="match status" value="5"/>
</dbReference>
<comment type="caution">
    <text evidence="4">The sequence shown here is derived from an EMBL/GenBank/DDBJ whole genome shotgun (WGS) entry which is preliminary data.</text>
</comment>
<dbReference type="PROSITE" id="PS50005">
    <property type="entry name" value="TPR"/>
    <property type="match status" value="3"/>
</dbReference>
<dbReference type="Gene3D" id="1.25.40.10">
    <property type="entry name" value="Tetratricopeptide repeat domain"/>
    <property type="match status" value="7"/>
</dbReference>
<sequence length="1505" mass="166618">MSSKEVKSALKSAREAIKSKEFKEALKHCKAVLKLEKNNYNAWVFIGLAAGELDQPDQAQTAYKKAVELEPEQLLAWQGLANLYEKIDQWDFKVELPNVYQKLVELYASSDKNKCYEMIKKLSDIYQSDKEYLKLAKIWLQLLQLKEEEAVDKKELLQLWQQMTKLLSDCLGEEEPDNETQQHLITAFEKAMVLMDPVPGEEHKKVSADYVKCLSKLPQEEAKLKEACESMLSLYPNQSYPLEVLCSHYLKTGVQNEDAVSCFSRLLNLVPDSGLGHLGLGTKALQEGRYKDAIKDPCTRYSDSAISCSQGLTVCVSGEKDLRVKLLRLRLEALVGSGGEKAADQALETFSQIPDADKDPALVALKGRAYLNKGEPDQALKVSSELVASYPHMAQGFVLRGQTQLAQGQQQLAEESFLNAVSQSPDSGEYYFLLGQLYWDMGEETRKDRSKAHTHLLKAAKLDPNLGCAFRYLGHYYREVANDRGRARGCYKKAFELDNDDAESGAASVDLCMEHSDMDAALATLQSVIEKATPGSAKWAWMRRGLYHLKVGEHQQATADLQAALRADPEDWVCWECLVSTRPLPSNRPWASSRRQSHEYLQITAKQDYVPALKGLGECQLSLAKSLMEDCRDGSAIDLIQQAIQNLFRAVELRPDLSCLWKLLGDACTAVRTVSPNRAQVVVPALLAGLDPNTQSHTLNQAQTLKVGERCYVRALKLMSEVPSLWYDLGLNYYHQSNLPCPCRGRPKLLISAPREGPGGYWNALGVISMSKGLENFALAQHCFIKSIQVETNNVVAWTNLGTLYLKKDNIELAHEAFKIAQSLEPLYVNCWIGQALIAERVGSYDTMDLFRHTTELSTHMEGVKGYAYWVCSTLLDKSNRDSELYRYNIVQMNAISAAQVALSKYTERIQSDPDAFIMLGYLNEHLQLKRQALQAYQRAVELLQSMSSAEELAFALGSYGRALCTSGQWDEAVRVYTATPLQELSDLTGLALAYCRARLIPESISAYERALAVASSEKEKAYILTALALLQHRQGNLDSAKTLLFKCSMLKEPISESLLCLCALGLVHSDATLAAAALTELLKQGSASGDVIEQRCLLTCALLALQGNYSAVQREASRAVHSNPGNPSLWALLSRLIPQYYPKKAIGGAVAGHVACLSSMTQGKRALLYSGVNQLAGGRHSGEDSHKNALKTMQRAVLLCPDDPATWAGLMAACHTENTSCYLSGSAPCRQGLEHILMSVVSDKVRIAEEIERPLAQTLEAWVLQQAVSGLMLGGQLEQAEALCSQVLNVSPEHPAVLLSLRQVQCQRLLVASGGTVLPDSVLEQLNNTVMVNPTNLGAWHWLAEVYRSQGLLVQAVMAYRQSLQVASQLGMHSSQVASLLRLALLALGPCMARVPGNDWADLIQEATTEVLKLGSSPTALLFQALLQFVTKMAARETRRLLERLIYVPSQDFPVTVVQVASWYLLRHLHAKNDQELIDVLLQHAKVNGDQRLLKFHSLLASSS</sequence>
<feature type="repeat" description="TPR" evidence="3">
    <location>
        <begin position="795"/>
        <end position="828"/>
    </location>
</feature>
<dbReference type="InterPro" id="IPR016024">
    <property type="entry name" value="ARM-type_fold"/>
</dbReference>
<dbReference type="InterPro" id="IPR039226">
    <property type="entry name" value="Ski3/TTC37"/>
</dbReference>
<dbReference type="SMART" id="SM00028">
    <property type="entry name" value="TPR"/>
    <property type="match status" value="14"/>
</dbReference>
<keyword evidence="5" id="KW-1185">Reference proteome</keyword>
<dbReference type="Pfam" id="PF13181">
    <property type="entry name" value="TPR_8"/>
    <property type="match status" value="1"/>
</dbReference>
<feature type="repeat" description="TPR" evidence="3">
    <location>
        <begin position="538"/>
        <end position="571"/>
    </location>
</feature>
<feature type="repeat" description="TPR" evidence="3">
    <location>
        <begin position="40"/>
        <end position="73"/>
    </location>
</feature>
<dbReference type="PANTHER" id="PTHR15704:SF7">
    <property type="entry name" value="SUPERKILLER COMPLEX PROTEIN 3"/>
    <property type="match status" value="1"/>
</dbReference>
<proteinExistence type="predicted"/>
<evidence type="ECO:0000256" key="3">
    <source>
        <dbReference type="PROSITE-ProRule" id="PRU00339"/>
    </source>
</evidence>